<evidence type="ECO:0000313" key="1">
    <source>
        <dbReference type="EMBL" id="JAE22830.1"/>
    </source>
</evidence>
<accession>A0A0A9GCM4</accession>
<reference evidence="1" key="2">
    <citation type="journal article" date="2015" name="Data Brief">
        <title>Shoot transcriptome of the giant reed, Arundo donax.</title>
        <authorList>
            <person name="Barrero R.A."/>
            <person name="Guerrero F.D."/>
            <person name="Moolhuijzen P."/>
            <person name="Goolsby J.A."/>
            <person name="Tidwell J."/>
            <person name="Bellgard S.E."/>
            <person name="Bellgard M.I."/>
        </authorList>
    </citation>
    <scope>NUCLEOTIDE SEQUENCE</scope>
    <source>
        <tissue evidence="1">Shoot tissue taken approximately 20 cm above the soil surface</tissue>
    </source>
</reference>
<dbReference type="AlphaFoldDB" id="A0A0A9GCM4"/>
<protein>
    <submittedName>
        <fullName evidence="1">Uncharacterized protein</fullName>
    </submittedName>
</protein>
<name>A0A0A9GCM4_ARUDO</name>
<proteinExistence type="predicted"/>
<dbReference type="EMBL" id="GBRH01175066">
    <property type="protein sequence ID" value="JAE22830.1"/>
    <property type="molecule type" value="Transcribed_RNA"/>
</dbReference>
<organism evidence="1">
    <name type="scientific">Arundo donax</name>
    <name type="common">Giant reed</name>
    <name type="synonym">Donax arundinaceus</name>
    <dbReference type="NCBI Taxonomy" id="35708"/>
    <lineage>
        <taxon>Eukaryota</taxon>
        <taxon>Viridiplantae</taxon>
        <taxon>Streptophyta</taxon>
        <taxon>Embryophyta</taxon>
        <taxon>Tracheophyta</taxon>
        <taxon>Spermatophyta</taxon>
        <taxon>Magnoliopsida</taxon>
        <taxon>Liliopsida</taxon>
        <taxon>Poales</taxon>
        <taxon>Poaceae</taxon>
        <taxon>PACMAD clade</taxon>
        <taxon>Arundinoideae</taxon>
        <taxon>Arundineae</taxon>
        <taxon>Arundo</taxon>
    </lineage>
</organism>
<reference evidence="1" key="1">
    <citation type="submission" date="2014-09" db="EMBL/GenBank/DDBJ databases">
        <authorList>
            <person name="Magalhaes I.L.F."/>
            <person name="Oliveira U."/>
            <person name="Santos F.R."/>
            <person name="Vidigal T.H.D.A."/>
            <person name="Brescovit A.D."/>
            <person name="Santos A.J."/>
        </authorList>
    </citation>
    <scope>NUCLEOTIDE SEQUENCE</scope>
    <source>
        <tissue evidence="1">Shoot tissue taken approximately 20 cm above the soil surface</tissue>
    </source>
</reference>
<sequence length="66" mass="6842">MLLLSSAAAAAVATQLGSNGDAAFFPPVFVRSSGHLLTGFLIMPHRCMAALLLLFQFVIGAGHRAS</sequence>